<comment type="caution">
    <text evidence="1">The sequence shown here is derived from an EMBL/GenBank/DDBJ whole genome shotgun (WGS) entry which is preliminary data.</text>
</comment>
<name>A0AA35W9K4_GEOBA</name>
<keyword evidence="1" id="KW-0378">Hydrolase</keyword>
<dbReference type="EMBL" id="CASHTH010000923">
    <property type="protein sequence ID" value="CAI8009101.1"/>
    <property type="molecule type" value="Genomic_DNA"/>
</dbReference>
<evidence type="ECO:0000313" key="1">
    <source>
        <dbReference type="EMBL" id="CAI8009101.1"/>
    </source>
</evidence>
<keyword evidence="2" id="KW-1185">Reference proteome</keyword>
<dbReference type="AlphaFoldDB" id="A0AA35W9K4"/>
<reference evidence="1" key="1">
    <citation type="submission" date="2023-03" db="EMBL/GenBank/DDBJ databases">
        <authorList>
            <person name="Steffen K."/>
            <person name="Cardenas P."/>
        </authorList>
    </citation>
    <scope>NUCLEOTIDE SEQUENCE</scope>
</reference>
<evidence type="ECO:0000313" key="2">
    <source>
        <dbReference type="Proteomes" id="UP001174909"/>
    </source>
</evidence>
<accession>A0AA35W9K4</accession>
<sequence>MVEGAEAYKQERIAIAQGQSQRFLSILFEYEQAPQVTRQRMFLEAMEEILPDIRKYIIDDDTGGGLIELIDLSGESELPTTLGRN</sequence>
<protein>
    <submittedName>
        <fullName evidence="1">Modulator of FtsH protease HflK</fullName>
    </submittedName>
</protein>
<organism evidence="1 2">
    <name type="scientific">Geodia barretti</name>
    <name type="common">Barrett's horny sponge</name>
    <dbReference type="NCBI Taxonomy" id="519541"/>
    <lineage>
        <taxon>Eukaryota</taxon>
        <taxon>Metazoa</taxon>
        <taxon>Porifera</taxon>
        <taxon>Demospongiae</taxon>
        <taxon>Heteroscleromorpha</taxon>
        <taxon>Tetractinellida</taxon>
        <taxon>Astrophorina</taxon>
        <taxon>Geodiidae</taxon>
        <taxon>Geodia</taxon>
    </lineage>
</organism>
<proteinExistence type="predicted"/>
<dbReference type="GO" id="GO:0006508">
    <property type="term" value="P:proteolysis"/>
    <property type="evidence" value="ECO:0007669"/>
    <property type="project" value="UniProtKB-KW"/>
</dbReference>
<gene>
    <name evidence="1" type="ORF">GBAR_LOCUS6164</name>
</gene>
<dbReference type="Proteomes" id="UP001174909">
    <property type="component" value="Unassembled WGS sequence"/>
</dbReference>
<keyword evidence="1" id="KW-0645">Protease</keyword>
<dbReference type="GO" id="GO:0008233">
    <property type="term" value="F:peptidase activity"/>
    <property type="evidence" value="ECO:0007669"/>
    <property type="project" value="UniProtKB-KW"/>
</dbReference>